<name>A0AAP0IJI9_9MAGN</name>
<protein>
    <submittedName>
        <fullName evidence="2">Uncharacterized protein</fullName>
    </submittedName>
</protein>
<feature type="region of interest" description="Disordered" evidence="1">
    <location>
        <begin position="31"/>
        <end position="69"/>
    </location>
</feature>
<feature type="compositionally biased region" description="Basic and acidic residues" evidence="1">
    <location>
        <begin position="84"/>
        <end position="115"/>
    </location>
</feature>
<evidence type="ECO:0000256" key="1">
    <source>
        <dbReference type="SAM" id="MobiDB-lite"/>
    </source>
</evidence>
<feature type="region of interest" description="Disordered" evidence="1">
    <location>
        <begin position="83"/>
        <end position="115"/>
    </location>
</feature>
<dbReference type="AlphaFoldDB" id="A0AAP0IJI9"/>
<keyword evidence="3" id="KW-1185">Reference proteome</keyword>
<evidence type="ECO:0000313" key="2">
    <source>
        <dbReference type="EMBL" id="KAK9116465.1"/>
    </source>
</evidence>
<accession>A0AAP0IJI9</accession>
<dbReference type="Proteomes" id="UP001417504">
    <property type="component" value="Unassembled WGS sequence"/>
</dbReference>
<comment type="caution">
    <text evidence="2">The sequence shown here is derived from an EMBL/GenBank/DDBJ whole genome shotgun (WGS) entry which is preliminary data.</text>
</comment>
<sequence length="115" mass="12662">MGGLRPSSQSEVPYGGWTVGVSGGWPKFHFREGGVGCQSREEEKEQPRRESTGREREMPYSADGSSLATTGLIEDLQVLGKVNGGEEERGRVDGREAERCESRCVRGSRAREDDE</sequence>
<feature type="compositionally biased region" description="Basic and acidic residues" evidence="1">
    <location>
        <begin position="39"/>
        <end position="58"/>
    </location>
</feature>
<proteinExistence type="predicted"/>
<dbReference type="EMBL" id="JBBNAE010000006">
    <property type="protein sequence ID" value="KAK9116465.1"/>
    <property type="molecule type" value="Genomic_DNA"/>
</dbReference>
<gene>
    <name evidence="2" type="ORF">Sjap_015412</name>
</gene>
<evidence type="ECO:0000313" key="3">
    <source>
        <dbReference type="Proteomes" id="UP001417504"/>
    </source>
</evidence>
<reference evidence="2 3" key="1">
    <citation type="submission" date="2024-01" db="EMBL/GenBank/DDBJ databases">
        <title>Genome assemblies of Stephania.</title>
        <authorList>
            <person name="Yang L."/>
        </authorList>
    </citation>
    <scope>NUCLEOTIDE SEQUENCE [LARGE SCALE GENOMIC DNA]</scope>
    <source>
        <strain evidence="2">QJT</strain>
        <tissue evidence="2">Leaf</tissue>
    </source>
</reference>
<organism evidence="2 3">
    <name type="scientific">Stephania japonica</name>
    <dbReference type="NCBI Taxonomy" id="461633"/>
    <lineage>
        <taxon>Eukaryota</taxon>
        <taxon>Viridiplantae</taxon>
        <taxon>Streptophyta</taxon>
        <taxon>Embryophyta</taxon>
        <taxon>Tracheophyta</taxon>
        <taxon>Spermatophyta</taxon>
        <taxon>Magnoliopsida</taxon>
        <taxon>Ranunculales</taxon>
        <taxon>Menispermaceae</taxon>
        <taxon>Menispermoideae</taxon>
        <taxon>Cissampelideae</taxon>
        <taxon>Stephania</taxon>
    </lineage>
</organism>